<dbReference type="WBParaSite" id="TMUE_3000013188.1">
    <property type="protein sequence ID" value="TMUE_3000013188.1"/>
    <property type="gene ID" value="WBGene00302892"/>
</dbReference>
<feature type="domain" description="Protein kinase" evidence="11">
    <location>
        <begin position="69"/>
        <end position="332"/>
    </location>
</feature>
<feature type="compositionally biased region" description="Basic and acidic residues" evidence="10">
    <location>
        <begin position="497"/>
        <end position="506"/>
    </location>
</feature>
<dbReference type="PROSITE" id="PS50011">
    <property type="entry name" value="PROTEIN_KINASE_DOM"/>
    <property type="match status" value="1"/>
</dbReference>
<dbReference type="GO" id="GO:0005524">
    <property type="term" value="F:ATP binding"/>
    <property type="evidence" value="ECO:0007669"/>
    <property type="project" value="UniProtKB-UniRule"/>
</dbReference>
<dbReference type="InterPro" id="IPR045853">
    <property type="entry name" value="Pep_chain_release_fac_I_sf"/>
</dbReference>
<evidence type="ECO:0000256" key="5">
    <source>
        <dbReference type="ARBA" id="ARBA00022777"/>
    </source>
</evidence>
<keyword evidence="7" id="KW-0829">Tyrosine-protein kinase</keyword>
<evidence type="ECO:0000256" key="4">
    <source>
        <dbReference type="ARBA" id="ARBA00022741"/>
    </source>
</evidence>
<dbReference type="PROSITE" id="PS00107">
    <property type="entry name" value="PROTEIN_KINASE_ATP"/>
    <property type="match status" value="1"/>
</dbReference>
<dbReference type="InterPro" id="IPR050122">
    <property type="entry name" value="RTK"/>
</dbReference>
<dbReference type="Pfam" id="PF07714">
    <property type="entry name" value="PK_Tyr_Ser-Thr"/>
    <property type="match status" value="1"/>
</dbReference>
<dbReference type="InterPro" id="IPR001245">
    <property type="entry name" value="Ser-Thr/Tyr_kinase_cat_dom"/>
</dbReference>
<dbReference type="Proteomes" id="UP000046395">
    <property type="component" value="Unassembled WGS sequence"/>
</dbReference>
<evidence type="ECO:0000256" key="2">
    <source>
        <dbReference type="ARBA" id="ARBA00010835"/>
    </source>
</evidence>
<keyword evidence="12" id="KW-1185">Reference proteome</keyword>
<sequence length="539" mass="62139">MTSHMFFQNPLCSARRTRQEPVGFRCPTPFSRHSSTSNLWIPSGRTPLEAVDSDLCNVIDDLLVPFDHVNVQSLIGKGHFSQVYKASYKPGVSARWYTVAVKILRPERSLAISQVETFWREAALMRQFDHANLLNVIAVSWTHSGLPVMVLPFMDLGDLRTFVCDIKRELMVVDLIHFARQVVAGMCYLSSRHYVHRDLAARNCMVSSDGRVTVADFGLTISLTDLDAWRRRKQTKLPVKWMAIESLLDNAIFNEKTDVWSFGVLLWELMTRGAVPYANVDNQDLKSALQSGLRLCPPYQSPKDVYGLMLACWRPDPSSRPSFRKLLAHLCALLELHSRPSQPFDIYYSKVLPVQSFVVLETSQEPPIFSRQLRSCWRANSHAEGFQFSKMWINCRYRFLPKVLQAINVRWVSRKTYQFPELKEEELMEQFISGHGPGGQNVNKSQNCVLLKHVPTGLWVKVHESRVLQTNRMIARQRLTERLDDMVNGENSFNAQRKRELLEKGSKAKARGFKSRERRQQLKTKIQMWTEQDRLPPIT</sequence>
<dbReference type="GO" id="GO:0007169">
    <property type="term" value="P:cell surface receptor protein tyrosine kinase signaling pathway"/>
    <property type="evidence" value="ECO:0007669"/>
    <property type="project" value="TreeGrafter"/>
</dbReference>
<dbReference type="AlphaFoldDB" id="A0A5S6R191"/>
<dbReference type="InterPro" id="IPR011009">
    <property type="entry name" value="Kinase-like_dom_sf"/>
</dbReference>
<reference evidence="13" key="1">
    <citation type="submission" date="2019-12" db="UniProtKB">
        <authorList>
            <consortium name="WormBaseParasite"/>
        </authorList>
    </citation>
    <scope>IDENTIFICATION</scope>
</reference>
<dbReference type="SMART" id="SM00219">
    <property type="entry name" value="TyrKc"/>
    <property type="match status" value="1"/>
</dbReference>
<dbReference type="FunFam" id="1.10.510.10:FF:000554">
    <property type="entry name" value="Predicted protein"/>
    <property type="match status" value="1"/>
</dbReference>
<dbReference type="GO" id="GO:0004714">
    <property type="term" value="F:transmembrane receptor protein tyrosine kinase activity"/>
    <property type="evidence" value="ECO:0007669"/>
    <property type="project" value="UniProtKB-EC"/>
</dbReference>
<dbReference type="InterPro" id="IPR000352">
    <property type="entry name" value="Pep_chain_release_fac_I"/>
</dbReference>
<dbReference type="GO" id="GO:0043235">
    <property type="term" value="C:receptor complex"/>
    <property type="evidence" value="ECO:0007669"/>
    <property type="project" value="TreeGrafter"/>
</dbReference>
<dbReference type="Gene3D" id="1.10.510.10">
    <property type="entry name" value="Transferase(Phosphotransferase) domain 1"/>
    <property type="match status" value="1"/>
</dbReference>
<comment type="subcellular location">
    <subcellularLocation>
        <location evidence="1">Membrane</location>
        <topology evidence="1">Single-pass membrane protein</topology>
    </subcellularLocation>
</comment>
<dbReference type="STRING" id="70415.A0A5S6R191"/>
<dbReference type="PROSITE" id="PS00109">
    <property type="entry name" value="PROTEIN_KINASE_TYR"/>
    <property type="match status" value="1"/>
</dbReference>
<evidence type="ECO:0000256" key="9">
    <source>
        <dbReference type="PROSITE-ProRule" id="PRU10141"/>
    </source>
</evidence>
<evidence type="ECO:0000256" key="3">
    <source>
        <dbReference type="ARBA" id="ARBA00022679"/>
    </source>
</evidence>
<protein>
    <submittedName>
        <fullName evidence="13">Protein kinase domain-containing protein</fullName>
    </submittedName>
</protein>
<dbReference type="InterPro" id="IPR008266">
    <property type="entry name" value="Tyr_kinase_AS"/>
</dbReference>
<keyword evidence="6 9" id="KW-0067">ATP-binding</keyword>
<evidence type="ECO:0000313" key="13">
    <source>
        <dbReference type="WBParaSite" id="TMUE_3000013188.1"/>
    </source>
</evidence>
<evidence type="ECO:0000259" key="11">
    <source>
        <dbReference type="PROSITE" id="PS50011"/>
    </source>
</evidence>
<dbReference type="SUPFAM" id="SSF75620">
    <property type="entry name" value="Release factor"/>
    <property type="match status" value="1"/>
</dbReference>
<accession>A0A5S6R191</accession>
<comment type="catalytic activity">
    <reaction evidence="8">
        <text>L-tyrosyl-[protein] + ATP = O-phospho-L-tyrosyl-[protein] + ADP + H(+)</text>
        <dbReference type="Rhea" id="RHEA:10596"/>
        <dbReference type="Rhea" id="RHEA-COMP:10136"/>
        <dbReference type="Rhea" id="RHEA-COMP:20101"/>
        <dbReference type="ChEBI" id="CHEBI:15378"/>
        <dbReference type="ChEBI" id="CHEBI:30616"/>
        <dbReference type="ChEBI" id="CHEBI:46858"/>
        <dbReference type="ChEBI" id="CHEBI:61978"/>
        <dbReference type="ChEBI" id="CHEBI:456216"/>
        <dbReference type="EC" id="2.7.10.1"/>
    </reaction>
</comment>
<dbReference type="GO" id="GO:0016477">
    <property type="term" value="P:cell migration"/>
    <property type="evidence" value="ECO:0007669"/>
    <property type="project" value="TreeGrafter"/>
</dbReference>
<dbReference type="GO" id="GO:0003747">
    <property type="term" value="F:translation release factor activity"/>
    <property type="evidence" value="ECO:0007669"/>
    <property type="project" value="InterPro"/>
</dbReference>
<dbReference type="PRINTS" id="PR00109">
    <property type="entry name" value="TYRKINASE"/>
</dbReference>
<proteinExistence type="inferred from homology"/>
<dbReference type="PANTHER" id="PTHR24416:SF564">
    <property type="entry name" value="MACROPHAGE-STIMULATING PROTEIN RECEPTOR"/>
    <property type="match status" value="1"/>
</dbReference>
<dbReference type="Pfam" id="PF00472">
    <property type="entry name" value="RF-1"/>
    <property type="match status" value="1"/>
</dbReference>
<dbReference type="InterPro" id="IPR000719">
    <property type="entry name" value="Prot_kinase_dom"/>
</dbReference>
<evidence type="ECO:0000313" key="12">
    <source>
        <dbReference type="Proteomes" id="UP000046395"/>
    </source>
</evidence>
<evidence type="ECO:0000256" key="7">
    <source>
        <dbReference type="ARBA" id="ARBA00023137"/>
    </source>
</evidence>
<dbReference type="InterPro" id="IPR020635">
    <property type="entry name" value="Tyr_kinase_cat_dom"/>
</dbReference>
<comment type="similarity">
    <text evidence="2">Belongs to the prokaryotic/mitochondrial release factor family.</text>
</comment>
<evidence type="ECO:0000256" key="8">
    <source>
        <dbReference type="ARBA" id="ARBA00051243"/>
    </source>
</evidence>
<organism evidence="12 13">
    <name type="scientific">Trichuris muris</name>
    <name type="common">Mouse whipworm</name>
    <dbReference type="NCBI Taxonomy" id="70415"/>
    <lineage>
        <taxon>Eukaryota</taxon>
        <taxon>Metazoa</taxon>
        <taxon>Ecdysozoa</taxon>
        <taxon>Nematoda</taxon>
        <taxon>Enoplea</taxon>
        <taxon>Dorylaimia</taxon>
        <taxon>Trichinellida</taxon>
        <taxon>Trichuridae</taxon>
        <taxon>Trichuris</taxon>
    </lineage>
</organism>
<keyword evidence="5" id="KW-0418">Kinase</keyword>
<evidence type="ECO:0000256" key="1">
    <source>
        <dbReference type="ARBA" id="ARBA00004167"/>
    </source>
</evidence>
<name>A0A5S6R191_TRIMR</name>
<evidence type="ECO:0000256" key="6">
    <source>
        <dbReference type="ARBA" id="ARBA00022840"/>
    </source>
</evidence>
<keyword evidence="4 9" id="KW-0547">Nucleotide-binding</keyword>
<dbReference type="InterPro" id="IPR017441">
    <property type="entry name" value="Protein_kinase_ATP_BS"/>
</dbReference>
<feature type="region of interest" description="Disordered" evidence="10">
    <location>
        <begin position="495"/>
        <end position="539"/>
    </location>
</feature>
<dbReference type="Gene3D" id="3.30.160.20">
    <property type="match status" value="1"/>
</dbReference>
<dbReference type="SUPFAM" id="SSF56112">
    <property type="entry name" value="Protein kinase-like (PK-like)"/>
    <property type="match status" value="1"/>
</dbReference>
<feature type="binding site" evidence="9">
    <location>
        <position position="102"/>
    </location>
    <ligand>
        <name>ATP</name>
        <dbReference type="ChEBI" id="CHEBI:30616"/>
    </ligand>
</feature>
<evidence type="ECO:0000256" key="10">
    <source>
        <dbReference type="SAM" id="MobiDB-lite"/>
    </source>
</evidence>
<dbReference type="PANTHER" id="PTHR24416">
    <property type="entry name" value="TYROSINE-PROTEIN KINASE RECEPTOR"/>
    <property type="match status" value="1"/>
</dbReference>
<dbReference type="Gene3D" id="3.30.200.20">
    <property type="entry name" value="Phosphorylase Kinase, domain 1"/>
    <property type="match status" value="1"/>
</dbReference>
<dbReference type="CDD" id="cd00192">
    <property type="entry name" value="PTKc"/>
    <property type="match status" value="1"/>
</dbReference>
<dbReference type="GO" id="GO:0007399">
    <property type="term" value="P:nervous system development"/>
    <property type="evidence" value="ECO:0007669"/>
    <property type="project" value="TreeGrafter"/>
</dbReference>
<dbReference type="GO" id="GO:0005886">
    <property type="term" value="C:plasma membrane"/>
    <property type="evidence" value="ECO:0007669"/>
    <property type="project" value="TreeGrafter"/>
</dbReference>
<keyword evidence="3" id="KW-0808">Transferase</keyword>